<dbReference type="RefSeq" id="WP_087134444.1">
    <property type="nucleotide sequence ID" value="NZ_FUKP01000065.1"/>
</dbReference>
<dbReference type="AlphaFoldDB" id="A0A1R4JNU0"/>
<accession>A0A1R4JNU0</accession>
<feature type="region of interest" description="Disordered" evidence="1">
    <location>
        <begin position="285"/>
        <end position="316"/>
    </location>
</feature>
<dbReference type="Proteomes" id="UP000196230">
    <property type="component" value="Unassembled WGS sequence"/>
</dbReference>
<dbReference type="Gene3D" id="3.30.870.10">
    <property type="entry name" value="Endonuclease Chain A"/>
    <property type="match status" value="1"/>
</dbReference>
<sequence length="633" mass="67393">MLDPGIQTVLADALRPPEGTRVDQAVATTYSLNLTAMLLAPLTFALADPDGAEDLHRDPFALLDAVQRHIGHTTVFVQAGGIAVPRSHSRIFTFLEDSVVPVEPPSDQGVFHPKVWAVRFVHDDGTHRHRLLIGSRNLTLDDSWDTLLVLDEDPDGPVDGGPAADFVAALPGMALDEMPGERRSAVLALADSLRHARFAVPAPFTDGRLLPLGLAGENGHALDELPSAHRVRRTLAITPFATADVIVRLRGGTEPLLLSRPEQLDLLGPAGCEGWDTRVLHDDMTSGLEDAPADGVLEGETEQSEAPDSESSLRSTGLHAKTVVMDLLGQRERSLVVTGSANLSRPAWTRNVEFNAVLQGPTRTCGVAAALEPRDGGVGLDQVMTRYTPAEADADLRAQIAGSLELERFHRAVAAASPTLVVTAQGEDEVRGELAVVVPQAPEGAVTTARLLTLPADAAVPLADGTAWTVAPKNVTPFLVLESRLGSGEAKVTRRCLVTLRLEGDLTDRRQAYLEELLDSESAVLRYLALLLGIDEHAPGEDLAAEAGALEQLDGLGEGGHGGAWTDVVLFEPLMRASVGDVDALAAVAGQVAALRRSEKVRALIPAEFEQMWDTVLSVVAPDVLALSREERP</sequence>
<organism evidence="3 4">
    <name type="scientific">Micrococcus lylae</name>
    <dbReference type="NCBI Taxonomy" id="1273"/>
    <lineage>
        <taxon>Bacteria</taxon>
        <taxon>Bacillati</taxon>
        <taxon>Actinomycetota</taxon>
        <taxon>Actinomycetes</taxon>
        <taxon>Micrococcales</taxon>
        <taxon>Micrococcaceae</taxon>
        <taxon>Micrococcus</taxon>
    </lineage>
</organism>
<evidence type="ECO:0000313" key="4">
    <source>
        <dbReference type="Proteomes" id="UP000196230"/>
    </source>
</evidence>
<protein>
    <recommendedName>
        <fullName evidence="2">Phospholipase D-like domain-containing protein</fullName>
    </recommendedName>
</protein>
<evidence type="ECO:0000259" key="2">
    <source>
        <dbReference type="Pfam" id="PF13091"/>
    </source>
</evidence>
<name>A0A1R4JNU0_9MICC</name>
<evidence type="ECO:0000313" key="3">
    <source>
        <dbReference type="EMBL" id="SJN33668.1"/>
    </source>
</evidence>
<feature type="compositionally biased region" description="Acidic residues" evidence="1">
    <location>
        <begin position="297"/>
        <end position="308"/>
    </location>
</feature>
<dbReference type="EMBL" id="FUKP01000065">
    <property type="protein sequence ID" value="SJN33668.1"/>
    <property type="molecule type" value="Genomic_DNA"/>
</dbReference>
<reference evidence="3 4" key="1">
    <citation type="submission" date="2017-02" db="EMBL/GenBank/DDBJ databases">
        <authorList>
            <person name="Peterson S.W."/>
        </authorList>
    </citation>
    <scope>NUCLEOTIDE SEQUENCE [LARGE SCALE GENOMIC DNA]</scope>
    <source>
        <strain evidence="3 4">2B3F</strain>
    </source>
</reference>
<proteinExistence type="predicted"/>
<dbReference type="SUPFAM" id="SSF56024">
    <property type="entry name" value="Phospholipase D/nuclease"/>
    <property type="match status" value="1"/>
</dbReference>
<gene>
    <name evidence="3" type="ORF">FM125_09625</name>
</gene>
<evidence type="ECO:0000256" key="1">
    <source>
        <dbReference type="SAM" id="MobiDB-lite"/>
    </source>
</evidence>
<dbReference type="InterPro" id="IPR025202">
    <property type="entry name" value="PLD-like_dom"/>
</dbReference>
<dbReference type="Pfam" id="PF13091">
    <property type="entry name" value="PLDc_2"/>
    <property type="match status" value="1"/>
</dbReference>
<feature type="domain" description="Phospholipase D-like" evidence="2">
    <location>
        <begin position="264"/>
        <end position="361"/>
    </location>
</feature>